<evidence type="ECO:0000256" key="4">
    <source>
        <dbReference type="ARBA" id="ARBA00023015"/>
    </source>
</evidence>
<dbReference type="PROSITE" id="PS50110">
    <property type="entry name" value="RESPONSE_REGULATORY"/>
    <property type="match status" value="1"/>
</dbReference>
<protein>
    <submittedName>
        <fullName evidence="11">Regulator</fullName>
    </submittedName>
</protein>
<organism evidence="11 13">
    <name type="scientific">Alkalihalobacillus alcalophilus ATCC 27647 = CGMCC 1.3604</name>
    <dbReference type="NCBI Taxonomy" id="1218173"/>
    <lineage>
        <taxon>Bacteria</taxon>
        <taxon>Bacillati</taxon>
        <taxon>Bacillota</taxon>
        <taxon>Bacilli</taxon>
        <taxon>Bacillales</taxon>
        <taxon>Bacillaceae</taxon>
        <taxon>Alkalihalobacillus</taxon>
    </lineage>
</organism>
<reference evidence="11 13" key="1">
    <citation type="journal article" date="2014" name="Genome Announc.">
        <title>Draft Genome Sequence of Bacillus alcalophilus AV1934, a Classic Alkaliphile Isolated from Human Feces in 1934.</title>
        <authorList>
            <person name="Attie O."/>
            <person name="Jayaprakash A."/>
            <person name="Shah H."/>
            <person name="Paulsen I.T."/>
            <person name="Morino M."/>
            <person name="Takahashi Y."/>
            <person name="Narumi I."/>
            <person name="Sachidanandam R."/>
            <person name="Satoh K."/>
            <person name="Ito M."/>
            <person name="Krulwich T.A."/>
        </authorList>
    </citation>
    <scope>NUCLEOTIDE SEQUENCE [LARGE SCALE GENOMIC DNA]</scope>
    <source>
        <strain evidence="11 13">AV1934</strain>
    </source>
</reference>
<dbReference type="Pfam" id="PF00486">
    <property type="entry name" value="Trans_reg_C"/>
    <property type="match status" value="1"/>
</dbReference>
<dbReference type="Pfam" id="PF00072">
    <property type="entry name" value="Response_reg"/>
    <property type="match status" value="1"/>
</dbReference>
<dbReference type="CDD" id="cd00383">
    <property type="entry name" value="trans_reg_C"/>
    <property type="match status" value="1"/>
</dbReference>
<dbReference type="OrthoDB" id="9790442at2"/>
<dbReference type="SUPFAM" id="SSF46894">
    <property type="entry name" value="C-terminal effector domain of the bipartite response regulators"/>
    <property type="match status" value="1"/>
</dbReference>
<evidence type="ECO:0000256" key="6">
    <source>
        <dbReference type="ARBA" id="ARBA00023163"/>
    </source>
</evidence>
<evidence type="ECO:0000256" key="8">
    <source>
        <dbReference type="PROSITE-ProRule" id="PRU01091"/>
    </source>
</evidence>
<dbReference type="SMART" id="SM00862">
    <property type="entry name" value="Trans_reg_C"/>
    <property type="match status" value="1"/>
</dbReference>
<evidence type="ECO:0000256" key="5">
    <source>
        <dbReference type="ARBA" id="ARBA00023125"/>
    </source>
</evidence>
<dbReference type="Gene3D" id="6.10.250.690">
    <property type="match status" value="1"/>
</dbReference>
<proteinExistence type="predicted"/>
<dbReference type="GO" id="GO:0000976">
    <property type="term" value="F:transcription cis-regulatory region binding"/>
    <property type="evidence" value="ECO:0007669"/>
    <property type="project" value="TreeGrafter"/>
</dbReference>
<dbReference type="GO" id="GO:0032993">
    <property type="term" value="C:protein-DNA complex"/>
    <property type="evidence" value="ECO:0007669"/>
    <property type="project" value="TreeGrafter"/>
</dbReference>
<keyword evidence="2 7" id="KW-0597">Phosphoprotein</keyword>
<feature type="domain" description="OmpR/PhoB-type" evidence="10">
    <location>
        <begin position="131"/>
        <end position="231"/>
    </location>
</feature>
<dbReference type="SMART" id="SM00448">
    <property type="entry name" value="REC"/>
    <property type="match status" value="1"/>
</dbReference>
<evidence type="ECO:0000313" key="14">
    <source>
        <dbReference type="Proteomes" id="UP000297014"/>
    </source>
</evidence>
<feature type="modified residue" description="4-aspartylphosphate" evidence="7">
    <location>
        <position position="54"/>
    </location>
</feature>
<evidence type="ECO:0000256" key="3">
    <source>
        <dbReference type="ARBA" id="ARBA00023012"/>
    </source>
</evidence>
<dbReference type="EMBL" id="ALPT02000046">
    <property type="protein sequence ID" value="KGA96806.1"/>
    <property type="molecule type" value="Genomic_DNA"/>
</dbReference>
<dbReference type="Gene3D" id="3.40.50.2300">
    <property type="match status" value="1"/>
</dbReference>
<evidence type="ECO:0000256" key="7">
    <source>
        <dbReference type="PROSITE-ProRule" id="PRU00169"/>
    </source>
</evidence>
<comment type="caution">
    <text evidence="11">The sequence shown here is derived from an EMBL/GenBank/DDBJ whole genome shotgun (WGS) entry which is preliminary data.</text>
</comment>
<dbReference type="GO" id="GO:0005829">
    <property type="term" value="C:cytosol"/>
    <property type="evidence" value="ECO:0007669"/>
    <property type="project" value="TreeGrafter"/>
</dbReference>
<dbReference type="GO" id="GO:0000156">
    <property type="term" value="F:phosphorelay response regulator activity"/>
    <property type="evidence" value="ECO:0007669"/>
    <property type="project" value="TreeGrafter"/>
</dbReference>
<evidence type="ECO:0000313" key="13">
    <source>
        <dbReference type="Proteomes" id="UP000002754"/>
    </source>
</evidence>
<dbReference type="Proteomes" id="UP000002754">
    <property type="component" value="Unassembled WGS sequence"/>
</dbReference>
<dbReference type="InterPro" id="IPR001867">
    <property type="entry name" value="OmpR/PhoB-type_DNA-bd"/>
</dbReference>
<reference evidence="12 14" key="2">
    <citation type="submission" date="2014-01" db="EMBL/GenBank/DDBJ databases">
        <title>Draft genome sequencing of Bacillus alcalophilus CGMCC 1.3604.</title>
        <authorList>
            <person name="Yang J."/>
            <person name="Diao L."/>
            <person name="Yang S."/>
        </authorList>
    </citation>
    <scope>NUCLEOTIDE SEQUENCE [LARGE SCALE GENOMIC DNA]</scope>
    <source>
        <strain evidence="12 14">CGMCC 1.3604</strain>
    </source>
</reference>
<keyword evidence="5 8" id="KW-0238">DNA-binding</keyword>
<dbReference type="AlphaFoldDB" id="A0A094WJ07"/>
<feature type="domain" description="Response regulatory" evidence="9">
    <location>
        <begin position="5"/>
        <end position="118"/>
    </location>
</feature>
<evidence type="ECO:0000259" key="9">
    <source>
        <dbReference type="PROSITE" id="PS50110"/>
    </source>
</evidence>
<feature type="DNA-binding region" description="OmpR/PhoB-type" evidence="8">
    <location>
        <begin position="131"/>
        <end position="231"/>
    </location>
</feature>
<dbReference type="InterPro" id="IPR036388">
    <property type="entry name" value="WH-like_DNA-bd_sf"/>
</dbReference>
<evidence type="ECO:0000256" key="2">
    <source>
        <dbReference type="ARBA" id="ARBA00022553"/>
    </source>
</evidence>
<evidence type="ECO:0000256" key="1">
    <source>
        <dbReference type="ARBA" id="ARBA00004496"/>
    </source>
</evidence>
<dbReference type="Proteomes" id="UP000297014">
    <property type="component" value="Unassembled WGS sequence"/>
</dbReference>
<dbReference type="eggNOG" id="COG0745">
    <property type="taxonomic scope" value="Bacteria"/>
</dbReference>
<evidence type="ECO:0000313" key="11">
    <source>
        <dbReference type="EMBL" id="KGA96806.1"/>
    </source>
</evidence>
<keyword evidence="3" id="KW-0902">Two-component regulatory system</keyword>
<dbReference type="EMBL" id="JALP01000002">
    <property type="protein sequence ID" value="THG92407.1"/>
    <property type="molecule type" value="Genomic_DNA"/>
</dbReference>
<dbReference type="InterPro" id="IPR001789">
    <property type="entry name" value="Sig_transdc_resp-reg_receiver"/>
</dbReference>
<dbReference type="RefSeq" id="WP_003320458.1">
    <property type="nucleotide sequence ID" value="NZ_ALPT02000046.1"/>
</dbReference>
<dbReference type="STRING" id="1218173.BALCAV_0214130"/>
<dbReference type="PANTHER" id="PTHR48111:SF2">
    <property type="entry name" value="RESPONSE REGULATOR SAER"/>
    <property type="match status" value="1"/>
</dbReference>
<gene>
    <name evidence="12" type="ORF">AJ85_04935</name>
    <name evidence="11" type="ORF">BALCAV_0214130</name>
</gene>
<dbReference type="InterPro" id="IPR016032">
    <property type="entry name" value="Sig_transdc_resp-reg_C-effctor"/>
</dbReference>
<dbReference type="SUPFAM" id="SSF52172">
    <property type="entry name" value="CheY-like"/>
    <property type="match status" value="1"/>
</dbReference>
<dbReference type="CDD" id="cd17574">
    <property type="entry name" value="REC_OmpR"/>
    <property type="match status" value="1"/>
</dbReference>
<keyword evidence="4" id="KW-0805">Transcription regulation</keyword>
<dbReference type="Gene3D" id="1.10.10.10">
    <property type="entry name" value="Winged helix-like DNA-binding domain superfamily/Winged helix DNA-binding domain"/>
    <property type="match status" value="1"/>
</dbReference>
<evidence type="ECO:0000313" key="12">
    <source>
        <dbReference type="EMBL" id="THG92407.1"/>
    </source>
</evidence>
<name>A0A094WJ07_ALKAL</name>
<dbReference type="GO" id="GO:0006355">
    <property type="term" value="P:regulation of DNA-templated transcription"/>
    <property type="evidence" value="ECO:0007669"/>
    <property type="project" value="InterPro"/>
</dbReference>
<dbReference type="PROSITE" id="PS51755">
    <property type="entry name" value="OMPR_PHOB"/>
    <property type="match status" value="1"/>
</dbReference>
<comment type="subcellular location">
    <subcellularLocation>
        <location evidence="1">Cytoplasm</location>
    </subcellularLocation>
</comment>
<evidence type="ECO:0000259" key="10">
    <source>
        <dbReference type="PROSITE" id="PS51755"/>
    </source>
</evidence>
<dbReference type="InterPro" id="IPR011006">
    <property type="entry name" value="CheY-like_superfamily"/>
</dbReference>
<keyword evidence="6" id="KW-0804">Transcription</keyword>
<accession>A0A094WJ07</accession>
<sequence length="235" mass="27113">MNDKAILLVEDDPEIARIVCDDLRKNGFVVTWSSTGQEGLEDFKKGEYTLVLIDLMLPELDGFTLCKLIRDESDIPLLIISAKIADQDKIKGLNLGADDYLTKPFSLDELKARIHSHLRRYNRYKGIKVESPLYHYKGGLTVDFEKERIYIANQQVPLTAKEKGIFFLLAKKPFQTFSKRDIYLHVWYEPELDNGKTVTVHLKSLRTKLKESSRNPLFIQTVWGIGYQFIGEEVE</sequence>
<dbReference type="InterPro" id="IPR039420">
    <property type="entry name" value="WalR-like"/>
</dbReference>
<keyword evidence="13" id="KW-1185">Reference proteome</keyword>
<dbReference type="PANTHER" id="PTHR48111">
    <property type="entry name" value="REGULATOR OF RPOS"/>
    <property type="match status" value="1"/>
</dbReference>